<dbReference type="Pfam" id="PF00382">
    <property type="entry name" value="TFIIB"/>
    <property type="match status" value="2"/>
</dbReference>
<dbReference type="InterPro" id="IPR036915">
    <property type="entry name" value="Cyclin-like_sf"/>
</dbReference>
<dbReference type="Gene3D" id="1.10.472.10">
    <property type="entry name" value="Cyclin-like"/>
    <property type="match status" value="2"/>
</dbReference>
<comment type="similarity">
    <text evidence="2">Belongs to the TFIIB family.</text>
</comment>
<dbReference type="AlphaFoldDB" id="A0A499FTF2"/>
<evidence type="ECO:0000256" key="2">
    <source>
        <dbReference type="ARBA" id="ARBA00010857"/>
    </source>
</evidence>
<dbReference type="CDD" id="cd20553">
    <property type="entry name" value="CYCLIN_TFIIIB90_rpt1"/>
    <property type="match status" value="1"/>
</dbReference>
<dbReference type="PANTHER" id="PTHR11618:SF4">
    <property type="entry name" value="TRANSCRIPTION FACTOR IIIB 90 KDA SUBUNIT"/>
    <property type="match status" value="1"/>
</dbReference>
<feature type="region of interest" description="Disordered" evidence="13">
    <location>
        <begin position="367"/>
        <end position="444"/>
    </location>
</feature>
<dbReference type="PRINTS" id="PR00685">
    <property type="entry name" value="TIFACTORIIB"/>
</dbReference>
<dbReference type="PANTHER" id="PTHR11618">
    <property type="entry name" value="TRANSCRIPTION INITIATION FACTOR IIB-RELATED"/>
    <property type="match status" value="1"/>
</dbReference>
<keyword evidence="7" id="KW-0805">Transcription regulation</keyword>
<dbReference type="Proteomes" id="UP000075840">
    <property type="component" value="Unassembled WGS sequence"/>
</dbReference>
<feature type="compositionally biased region" description="Acidic residues" evidence="13">
    <location>
        <begin position="650"/>
        <end position="666"/>
    </location>
</feature>
<evidence type="ECO:0000256" key="7">
    <source>
        <dbReference type="ARBA" id="ARBA00023015"/>
    </source>
</evidence>
<keyword evidence="6" id="KW-0862">Zinc</keyword>
<dbReference type="GO" id="GO:0000126">
    <property type="term" value="C:transcription factor TFIIIB complex"/>
    <property type="evidence" value="ECO:0007669"/>
    <property type="project" value="TreeGrafter"/>
</dbReference>
<reference evidence="14" key="1">
    <citation type="submission" date="2022-08" db="UniProtKB">
        <authorList>
            <consortium name="EnsemblMetazoa"/>
        </authorList>
    </citation>
    <scope>IDENTIFICATION</scope>
    <source>
        <strain evidence="14">Dongola</strain>
    </source>
</reference>
<dbReference type="Pfam" id="PF07741">
    <property type="entry name" value="BRF1"/>
    <property type="match status" value="1"/>
</dbReference>
<evidence type="ECO:0000256" key="3">
    <source>
        <dbReference type="ARBA" id="ARBA00022723"/>
    </source>
</evidence>
<dbReference type="GO" id="GO:0008270">
    <property type="term" value="F:zinc ion binding"/>
    <property type="evidence" value="ECO:0007669"/>
    <property type="project" value="UniProtKB-KW"/>
</dbReference>
<dbReference type="FunFam" id="1.10.472.10:FF:000007">
    <property type="entry name" value="Transcription factor IIIB 90 kDa subunit"/>
    <property type="match status" value="1"/>
</dbReference>
<name>A0A499FTF2_ANOAR</name>
<evidence type="ECO:0000313" key="14">
    <source>
        <dbReference type="EnsemblMetazoa" id="AARA018223-PA"/>
    </source>
</evidence>
<evidence type="ECO:0000313" key="15">
    <source>
        <dbReference type="Proteomes" id="UP000075840"/>
    </source>
</evidence>
<dbReference type="Gene3D" id="2.20.25.10">
    <property type="match status" value="1"/>
</dbReference>
<dbReference type="SMART" id="SM00385">
    <property type="entry name" value="CYCLIN"/>
    <property type="match status" value="2"/>
</dbReference>
<evidence type="ECO:0000256" key="12">
    <source>
        <dbReference type="SAM" id="Coils"/>
    </source>
</evidence>
<evidence type="ECO:0000256" key="9">
    <source>
        <dbReference type="ARBA" id="ARBA00023163"/>
    </source>
</evidence>
<accession>A0A499FTF2</accession>
<keyword evidence="15" id="KW-1185">Reference proteome</keyword>
<feature type="compositionally biased region" description="Basic residues" evidence="13">
    <location>
        <begin position="490"/>
        <end position="501"/>
    </location>
</feature>
<keyword evidence="4" id="KW-0677">Repeat</keyword>
<dbReference type="FunFam" id="1.20.5.650:FF:000007">
    <property type="entry name" value="transcription factor IIIB 90 kDa subunit"/>
    <property type="match status" value="1"/>
</dbReference>
<dbReference type="SUPFAM" id="SSF57783">
    <property type="entry name" value="Zinc beta-ribbon"/>
    <property type="match status" value="1"/>
</dbReference>
<dbReference type="InterPro" id="IPR013763">
    <property type="entry name" value="Cyclin-like_dom"/>
</dbReference>
<feature type="region of interest" description="Disordered" evidence="13">
    <location>
        <begin position="536"/>
        <end position="692"/>
    </location>
</feature>
<dbReference type="InterPro" id="IPR013137">
    <property type="entry name" value="Znf_TFIIB"/>
</dbReference>
<dbReference type="InterPro" id="IPR013150">
    <property type="entry name" value="TFIIB_cyclin"/>
</dbReference>
<dbReference type="Pfam" id="PF08271">
    <property type="entry name" value="Zn_Ribbon_TF"/>
    <property type="match status" value="1"/>
</dbReference>
<dbReference type="SUPFAM" id="SSF47954">
    <property type="entry name" value="Cyclin-like"/>
    <property type="match status" value="2"/>
</dbReference>
<feature type="compositionally biased region" description="Acidic residues" evidence="13">
    <location>
        <begin position="429"/>
        <end position="444"/>
    </location>
</feature>
<dbReference type="GO" id="GO:0097550">
    <property type="term" value="C:transcription preinitiation complex"/>
    <property type="evidence" value="ECO:0007669"/>
    <property type="project" value="TreeGrafter"/>
</dbReference>
<keyword evidence="3" id="KW-0479">Metal-binding</keyword>
<evidence type="ECO:0000256" key="10">
    <source>
        <dbReference type="ARBA" id="ARBA00023242"/>
    </source>
</evidence>
<dbReference type="GO" id="GO:0005634">
    <property type="term" value="C:nucleus"/>
    <property type="evidence" value="ECO:0007669"/>
    <property type="project" value="UniProtKB-SubCell"/>
</dbReference>
<dbReference type="CDD" id="cd20554">
    <property type="entry name" value="CYCLIN_TFIIIB90_rpt2"/>
    <property type="match status" value="1"/>
</dbReference>
<organism evidence="14 15">
    <name type="scientific">Anopheles arabiensis</name>
    <name type="common">Mosquito</name>
    <dbReference type="NCBI Taxonomy" id="7173"/>
    <lineage>
        <taxon>Eukaryota</taxon>
        <taxon>Metazoa</taxon>
        <taxon>Ecdysozoa</taxon>
        <taxon>Arthropoda</taxon>
        <taxon>Hexapoda</taxon>
        <taxon>Insecta</taxon>
        <taxon>Pterygota</taxon>
        <taxon>Neoptera</taxon>
        <taxon>Endopterygota</taxon>
        <taxon>Diptera</taxon>
        <taxon>Nematocera</taxon>
        <taxon>Culicoidea</taxon>
        <taxon>Culicidae</taxon>
        <taxon>Anophelinae</taxon>
        <taxon>Anopheles</taxon>
    </lineage>
</organism>
<feature type="coiled-coil region" evidence="12">
    <location>
        <begin position="298"/>
        <end position="328"/>
    </location>
</feature>
<dbReference type="GO" id="GO:0070897">
    <property type="term" value="P:transcription preinitiation complex assembly"/>
    <property type="evidence" value="ECO:0007669"/>
    <property type="project" value="InterPro"/>
</dbReference>
<dbReference type="InterPro" id="IPR011665">
    <property type="entry name" value="BRF1_TBP-bd_dom"/>
</dbReference>
<evidence type="ECO:0000256" key="11">
    <source>
        <dbReference type="ARBA" id="ARBA00031009"/>
    </source>
</evidence>
<feature type="region of interest" description="Disordered" evidence="13">
    <location>
        <begin position="479"/>
        <end position="510"/>
    </location>
</feature>
<dbReference type="GO" id="GO:0000995">
    <property type="term" value="F:RNA polymerase III general transcription initiation factor activity"/>
    <property type="evidence" value="ECO:0007669"/>
    <property type="project" value="TreeGrafter"/>
</dbReference>
<dbReference type="FunFam" id="1.10.472.10:FF:000002">
    <property type="entry name" value="Transcription factor IIIB 90 kDa subunit"/>
    <property type="match status" value="1"/>
</dbReference>
<dbReference type="VEuPathDB" id="VectorBase:AARA018223"/>
<keyword evidence="12" id="KW-0175">Coiled coil</keyword>
<evidence type="ECO:0000256" key="8">
    <source>
        <dbReference type="ARBA" id="ARBA00023159"/>
    </source>
</evidence>
<evidence type="ECO:0000256" key="13">
    <source>
        <dbReference type="SAM" id="MobiDB-lite"/>
    </source>
</evidence>
<dbReference type="FunFam" id="2.20.25.10:FF:000012">
    <property type="entry name" value="Putative transcription factor IIIB 90 kDa subunit"/>
    <property type="match status" value="1"/>
</dbReference>
<dbReference type="Gene3D" id="1.20.5.650">
    <property type="entry name" value="Single helix bin"/>
    <property type="match status" value="1"/>
</dbReference>
<dbReference type="EnsemblMetazoa" id="AARA018223-RA">
    <property type="protein sequence ID" value="AARA018223-PA"/>
    <property type="gene ID" value="AARA018223"/>
</dbReference>
<protein>
    <recommendedName>
        <fullName evidence="11">B-related factor 1</fullName>
    </recommendedName>
</protein>
<dbReference type="GO" id="GO:0017025">
    <property type="term" value="F:TBP-class protein binding"/>
    <property type="evidence" value="ECO:0007669"/>
    <property type="project" value="InterPro"/>
</dbReference>
<keyword evidence="5" id="KW-0863">Zinc-finger</keyword>
<comment type="subcellular location">
    <subcellularLocation>
        <location evidence="1">Nucleus</location>
    </subcellularLocation>
</comment>
<dbReference type="VEuPathDB" id="VectorBase:AARA21_006784"/>
<feature type="compositionally biased region" description="Acidic residues" evidence="13">
    <location>
        <begin position="680"/>
        <end position="692"/>
    </location>
</feature>
<dbReference type="GO" id="GO:0001006">
    <property type="term" value="F:RNA polymerase III type 3 promoter sequence-specific DNA binding"/>
    <property type="evidence" value="ECO:0007669"/>
    <property type="project" value="TreeGrafter"/>
</dbReference>
<feature type="compositionally biased region" description="Low complexity" evidence="13">
    <location>
        <begin position="569"/>
        <end position="578"/>
    </location>
</feature>
<dbReference type="PROSITE" id="PS51134">
    <property type="entry name" value="ZF_TFIIB"/>
    <property type="match status" value="1"/>
</dbReference>
<dbReference type="InterPro" id="IPR000812">
    <property type="entry name" value="TFIIB"/>
</dbReference>
<evidence type="ECO:0000256" key="4">
    <source>
        <dbReference type="ARBA" id="ARBA00022737"/>
    </source>
</evidence>
<sequence>MSSGRKCNNCGSADIEVDNARGDAVCTNCGSVLEDNIIVSEVQFEENAHGAASAVGQFVASDSRGGATQYGKFQVSTGTESREVTLRKARQGITHLCSQLRLNNHCIETACNFFKMALIRNLTRGRRNTHIYAACVYITCRTEGTSHLLIDISDVLQICCYELGRTYLKLSQSLCLNIPSIDPCIYIMRYANKLEFKEKTHEVSMTAQRLVQRMKKDSIHSGRRPSGLCGAALLLAARMHDFSRTPNDIVRIVKIHESTLRKRLFEFGETPSSALTVDEFMAVDLEAEQDPPAFKAARKRDKERLQKLEEQTTEFNQLQAEIDAALDREMTRLGKKRKVKNVDFDELQETGQFIEESTMDVITECLKEETPGSGGGGGGGGREKNSANSSKSFIPEGMRPDLRAICANTEKERPAGEELGSGSFQPEGDVGEGELLTEDLDDDEINGYIMTEEEARTKNMQWEKLNEEYLKDMKIKEERLAKEREEGKPEKKKRRNVKKKMFGPSPSAREAIEMILQEKKISSKINYDILKTLTDGDGAGSAAAATTSAPTALPVEAKSEIKGEINPTSSSSSPLLSPVRGIKQEKKPFDAPVADAAGRSNLKPTPNFGASSRKKHTAQATLPVVSSAGADDDESAKVTEDGTTKTGQDTIDDYDEEGDVEPEPEPEPEHKSLADMLNTGDDDDYYGYDDDY</sequence>
<proteinExistence type="inferred from homology"/>
<evidence type="ECO:0000256" key="5">
    <source>
        <dbReference type="ARBA" id="ARBA00022771"/>
    </source>
</evidence>
<evidence type="ECO:0000256" key="6">
    <source>
        <dbReference type="ARBA" id="ARBA00022833"/>
    </source>
</evidence>
<dbReference type="EMBL" id="APCN01005054">
    <property type="status" value="NOT_ANNOTATED_CDS"/>
    <property type="molecule type" value="Genomic_DNA"/>
</dbReference>
<keyword evidence="8" id="KW-0010">Activator</keyword>
<evidence type="ECO:0000256" key="1">
    <source>
        <dbReference type="ARBA" id="ARBA00004123"/>
    </source>
</evidence>
<feature type="compositionally biased region" description="Low complexity" evidence="13">
    <location>
        <begin position="536"/>
        <end position="554"/>
    </location>
</feature>
<keyword evidence="10" id="KW-0539">Nucleus</keyword>
<keyword evidence="9" id="KW-0804">Transcription</keyword>
<feature type="compositionally biased region" description="Basic and acidic residues" evidence="13">
    <location>
        <begin position="479"/>
        <end position="489"/>
    </location>
</feature>